<keyword evidence="1" id="KW-1133">Transmembrane helix</keyword>
<dbReference type="AlphaFoldDB" id="A0A2M8WQ91"/>
<keyword evidence="1" id="KW-0812">Transmembrane</keyword>
<organism evidence="2 3">
    <name type="scientific">Yoonia maricola</name>
    <dbReference type="NCBI Taxonomy" id="420999"/>
    <lineage>
        <taxon>Bacteria</taxon>
        <taxon>Pseudomonadati</taxon>
        <taxon>Pseudomonadota</taxon>
        <taxon>Alphaproteobacteria</taxon>
        <taxon>Rhodobacterales</taxon>
        <taxon>Paracoccaceae</taxon>
        <taxon>Yoonia</taxon>
    </lineage>
</organism>
<feature type="transmembrane region" description="Helical" evidence="1">
    <location>
        <begin position="12"/>
        <end position="36"/>
    </location>
</feature>
<evidence type="ECO:0008006" key="4">
    <source>
        <dbReference type="Google" id="ProtNLM"/>
    </source>
</evidence>
<sequence length="175" mass="18766">MSKLHILSKRAGLLRWLTIIGMVLLPLAVALSLMTSPLTPATVQVDFPVSPDATQSQLQIALALGLLKLVILLFTLNAMRKLFTAYAAGEVLTDHCALLIQRIGQGFLALAAASFVLRPLQMLVLTMANPPGQRSIAIGVNSEIIFFALSGALIVIIGWAMREASDIATENKSFV</sequence>
<dbReference type="Proteomes" id="UP000228531">
    <property type="component" value="Unassembled WGS sequence"/>
</dbReference>
<dbReference type="RefSeq" id="WP_100367820.1">
    <property type="nucleotide sequence ID" value="NZ_PGTY01000001.1"/>
</dbReference>
<dbReference type="OrthoDB" id="7849390at2"/>
<feature type="transmembrane region" description="Helical" evidence="1">
    <location>
        <begin position="107"/>
        <end position="124"/>
    </location>
</feature>
<reference evidence="2 3" key="1">
    <citation type="submission" date="2017-11" db="EMBL/GenBank/DDBJ databases">
        <title>Genomic Encyclopedia of Archaeal and Bacterial Type Strains, Phase II (KMG-II): From Individual Species to Whole Genera.</title>
        <authorList>
            <person name="Goeker M."/>
        </authorList>
    </citation>
    <scope>NUCLEOTIDE SEQUENCE [LARGE SCALE GENOMIC DNA]</scope>
    <source>
        <strain evidence="2 3">DSM 29128</strain>
    </source>
</reference>
<keyword evidence="3" id="KW-1185">Reference proteome</keyword>
<evidence type="ECO:0000313" key="2">
    <source>
        <dbReference type="EMBL" id="PJI93074.1"/>
    </source>
</evidence>
<gene>
    <name evidence="2" type="ORF">BC777_1942</name>
</gene>
<protein>
    <recommendedName>
        <fullName evidence="4">DUF2975 family protein</fullName>
    </recommendedName>
</protein>
<comment type="caution">
    <text evidence="2">The sequence shown here is derived from an EMBL/GenBank/DDBJ whole genome shotgun (WGS) entry which is preliminary data.</text>
</comment>
<accession>A0A2M8WQ91</accession>
<feature type="transmembrane region" description="Helical" evidence="1">
    <location>
        <begin position="56"/>
        <end position="76"/>
    </location>
</feature>
<feature type="transmembrane region" description="Helical" evidence="1">
    <location>
        <begin position="144"/>
        <end position="161"/>
    </location>
</feature>
<dbReference type="EMBL" id="PGTY01000001">
    <property type="protein sequence ID" value="PJI93074.1"/>
    <property type="molecule type" value="Genomic_DNA"/>
</dbReference>
<name>A0A2M8WQ91_9RHOB</name>
<evidence type="ECO:0000313" key="3">
    <source>
        <dbReference type="Proteomes" id="UP000228531"/>
    </source>
</evidence>
<keyword evidence="1" id="KW-0472">Membrane</keyword>
<evidence type="ECO:0000256" key="1">
    <source>
        <dbReference type="SAM" id="Phobius"/>
    </source>
</evidence>
<proteinExistence type="predicted"/>